<sequence>MKDYTGDFNPDLTLQDLDHDLLAQYGRDIMLANHIHDRSALLPVALKFGIEAQTQIACDEWMSTSPIYNYRNRQFLNIEGDDVSVALKGFQLDIGAPHNYLNFHYELVSPGEGYFWTSTCGPFNHVYKMSGGDEAMQTQICHHMEDPTFDATVIAVNPQMRCKALYRPPVKTLPEKGPCKWQVVIQDDIALAEDCPFLTHTSNTLAARFEFDVLSSEGEGMDDYSGDFQRDFCLERLTHGTLTNLCKEFMLDVFLLNYGCHNAVAERHGEEHIIELAQEQYHHLAPITVHRLRQAFSITGTGMDAILKVLQLNPFTPHDYFDLGYAKTSDTRGLIWLNDCAGYREPVKRGIASLMTMDPEQPGFHRMAQEVNPQAAVSRIEPAELSAVTDVDNVRLAWEIIIDPAVEPATRSEWADVTGQDLWDHDNRRHVYLYEQYDAAAG</sequence>
<gene>
    <name evidence="1" type="ORF">EYC98_10670</name>
</gene>
<proteinExistence type="predicted"/>
<name>A0ABT3TG89_9GAMM</name>
<evidence type="ECO:0000313" key="2">
    <source>
        <dbReference type="Proteomes" id="UP001143362"/>
    </source>
</evidence>
<comment type="caution">
    <text evidence="1">The sequence shown here is derived from an EMBL/GenBank/DDBJ whole genome shotgun (WGS) entry which is preliminary data.</text>
</comment>
<accession>A0ABT3TG89</accession>
<dbReference type="RefSeq" id="WP_279245328.1">
    <property type="nucleotide sequence ID" value="NZ_SHNN01000002.1"/>
</dbReference>
<keyword evidence="2" id="KW-1185">Reference proteome</keyword>
<reference evidence="1" key="1">
    <citation type="submission" date="2019-02" db="EMBL/GenBank/DDBJ databases">
        <authorList>
            <person name="Li S.-H."/>
        </authorList>
    </citation>
    <scope>NUCLEOTIDE SEQUENCE</scope>
    <source>
        <strain evidence="1">IMCC14734</strain>
    </source>
</reference>
<evidence type="ECO:0000313" key="1">
    <source>
        <dbReference type="EMBL" id="MCX2981327.1"/>
    </source>
</evidence>
<organism evidence="1 2">
    <name type="scientific">Candidatus Litorirhabdus singularis</name>
    <dbReference type="NCBI Taxonomy" id="2518993"/>
    <lineage>
        <taxon>Bacteria</taxon>
        <taxon>Pseudomonadati</taxon>
        <taxon>Pseudomonadota</taxon>
        <taxon>Gammaproteobacteria</taxon>
        <taxon>Cellvibrionales</taxon>
        <taxon>Halieaceae</taxon>
        <taxon>Candidatus Litorirhabdus</taxon>
    </lineage>
</organism>
<protein>
    <submittedName>
        <fullName evidence="1">Uncharacterized protein</fullName>
    </submittedName>
</protein>
<dbReference type="Proteomes" id="UP001143362">
    <property type="component" value="Unassembled WGS sequence"/>
</dbReference>
<dbReference type="EMBL" id="SHNN01000002">
    <property type="protein sequence ID" value="MCX2981327.1"/>
    <property type="molecule type" value="Genomic_DNA"/>
</dbReference>